<comment type="caution">
    <text evidence="1">The sequence shown here is derived from an EMBL/GenBank/DDBJ whole genome shotgun (WGS) entry which is preliminary data.</text>
</comment>
<dbReference type="InterPro" id="IPR032466">
    <property type="entry name" value="Metal_Hydrolase"/>
</dbReference>
<dbReference type="EMBL" id="NIDN02000046">
    <property type="protein sequence ID" value="RLL98745.1"/>
    <property type="molecule type" value="Genomic_DNA"/>
</dbReference>
<proteinExistence type="predicted"/>
<evidence type="ECO:0000313" key="2">
    <source>
        <dbReference type="Proteomes" id="UP000215289"/>
    </source>
</evidence>
<dbReference type="SUPFAM" id="SSF51556">
    <property type="entry name" value="Metallo-dependent hydrolases"/>
    <property type="match status" value="1"/>
</dbReference>
<dbReference type="OrthoDB" id="6079689at2759"/>
<dbReference type="Gene3D" id="3.20.20.140">
    <property type="entry name" value="Metal-dependent hydrolases"/>
    <property type="match status" value="1"/>
</dbReference>
<reference evidence="1 2" key="1">
    <citation type="submission" date="2018-08" db="EMBL/GenBank/DDBJ databases">
        <title>Draft genome sequences of two Aspergillus turcosus clinical strains isolated from bronchoalveolar lavage fluid: one azole-susceptible and the other azole-resistant.</title>
        <authorList>
            <person name="Parent-Michaud M."/>
            <person name="Dufresne P.J."/>
            <person name="Fournier E."/>
            <person name="Martineau C."/>
            <person name="Moreira S."/>
            <person name="Perkins V."/>
            <person name="De Repentigny L."/>
            <person name="Dufresne S.F."/>
        </authorList>
    </citation>
    <scope>NUCLEOTIDE SEQUENCE [LARGE SCALE GENOMIC DNA]</scope>
    <source>
        <strain evidence="1">HMR AF 1038</strain>
    </source>
</reference>
<sequence>MLEFLTSPSAPGKYHTVIRQQMLFPHSLSIRHLHHDARRASYHAAETYHTEGDIPRFISRPLQRVAGGIRLSLVVFGVIALDHAYLQRSDKETQQRALREQFDVPGGMLFLYVRDSCADFVEVITPYLTRRPRGGRAFVRRDESEILQLVVMRSGSVLMGLVSDGEYLDMVRSIKFERFQLDRCAVVRDCGGCADHAVPGLCEAVGAGTDAWKVYQGQRVNGRNESCTVERVALVVPGLKGISVEV</sequence>
<dbReference type="AlphaFoldDB" id="A0A421D9G0"/>
<dbReference type="Proteomes" id="UP000215289">
    <property type="component" value="Unassembled WGS sequence"/>
</dbReference>
<evidence type="ECO:0000313" key="1">
    <source>
        <dbReference type="EMBL" id="RLL98745.1"/>
    </source>
</evidence>
<organism evidence="1 2">
    <name type="scientific">Aspergillus turcosus</name>
    <dbReference type="NCBI Taxonomy" id="1245748"/>
    <lineage>
        <taxon>Eukaryota</taxon>
        <taxon>Fungi</taxon>
        <taxon>Dikarya</taxon>
        <taxon>Ascomycota</taxon>
        <taxon>Pezizomycotina</taxon>
        <taxon>Eurotiomycetes</taxon>
        <taxon>Eurotiomycetidae</taxon>
        <taxon>Eurotiales</taxon>
        <taxon>Aspergillaceae</taxon>
        <taxon>Aspergillus</taxon>
        <taxon>Aspergillus subgen. Fumigati</taxon>
    </lineage>
</organism>
<gene>
    <name evidence="1" type="ORF">CFD26_107565</name>
</gene>
<protein>
    <submittedName>
        <fullName evidence="1">Uncharacterized protein</fullName>
    </submittedName>
</protein>
<keyword evidence="2" id="KW-1185">Reference proteome</keyword>
<dbReference type="STRING" id="1245748.A0A421D9G0"/>
<accession>A0A421D9G0</accession>
<name>A0A421D9G0_9EURO</name>